<evidence type="ECO:0000256" key="2">
    <source>
        <dbReference type="SAM" id="MobiDB-lite"/>
    </source>
</evidence>
<dbReference type="InterPro" id="IPR006321">
    <property type="entry name" value="PilT/PilU"/>
</dbReference>
<feature type="domain" description="Bacterial type II secretion system protein E" evidence="3">
    <location>
        <begin position="90"/>
        <end position="283"/>
    </location>
</feature>
<evidence type="ECO:0000256" key="1">
    <source>
        <dbReference type="ARBA" id="ARBA00006611"/>
    </source>
</evidence>
<feature type="region of interest" description="Disordered" evidence="2">
    <location>
        <begin position="363"/>
        <end position="395"/>
    </location>
</feature>
<reference evidence="4 5" key="1">
    <citation type="submission" date="2020-08" db="EMBL/GenBank/DDBJ databases">
        <title>Bridging the membrane lipid divide: bacteria of the FCB group superphylum have the potential to synthesize archaeal ether lipids.</title>
        <authorList>
            <person name="Villanueva L."/>
            <person name="Von Meijenfeldt F.A.B."/>
            <person name="Westbye A.B."/>
            <person name="Yadav S."/>
            <person name="Hopmans E.C."/>
            <person name="Dutilh B.E."/>
            <person name="Sinninghe Damste J.S."/>
        </authorList>
    </citation>
    <scope>NUCLEOTIDE SEQUENCE [LARGE SCALE GENOMIC DNA]</scope>
    <source>
        <strain evidence="4">NIOZ-UU81</strain>
    </source>
</reference>
<organism evidence="4 5">
    <name type="scientific">Candidatus Desulfatifera sulfidica</name>
    <dbReference type="NCBI Taxonomy" id="2841691"/>
    <lineage>
        <taxon>Bacteria</taxon>
        <taxon>Pseudomonadati</taxon>
        <taxon>Thermodesulfobacteriota</taxon>
        <taxon>Desulfobulbia</taxon>
        <taxon>Desulfobulbales</taxon>
        <taxon>Desulfobulbaceae</taxon>
        <taxon>Candidatus Desulfatifera</taxon>
    </lineage>
</organism>
<name>A0A8J6N787_9BACT</name>
<dbReference type="Gene3D" id="3.30.450.90">
    <property type="match status" value="1"/>
</dbReference>
<dbReference type="CDD" id="cd01131">
    <property type="entry name" value="PilT"/>
    <property type="match status" value="1"/>
</dbReference>
<evidence type="ECO:0000313" key="5">
    <source>
        <dbReference type="Proteomes" id="UP000599024"/>
    </source>
</evidence>
<evidence type="ECO:0000313" key="4">
    <source>
        <dbReference type="EMBL" id="MBC8209118.1"/>
    </source>
</evidence>
<gene>
    <name evidence="4" type="ORF">H8E79_08135</name>
</gene>
<dbReference type="AlphaFoldDB" id="A0A8J6N787"/>
<comment type="caution">
    <text evidence="4">The sequence shown here is derived from an EMBL/GenBank/DDBJ whole genome shotgun (WGS) entry which is preliminary data.</text>
</comment>
<sequence>MKQPEIDYWIRAMLAAHDNVSDLNLTVGRTLQVESSGQLKSVTVEPEITELTPFQTEVFALNLINGNRHLMQHLITNGSCDLSYILEGGTRFRVNIFKQQNYLSTVLRLLNNEMPTIENMKFPKAFYRMARDKNGLILFTGATGSGKSTSMAALLDKINHERPVHVVTLEDPIEYVHQSDLATFNQRELGNDFNDFFLGLRAALRQAPKVILVGEMRDKETMEIALAAAETGHLVISTLHTIDTGQAINRILGMFEQDEQSQVRNRLADSIRWVVGQRLLPKIGGGRIAAMEILCTSLRIKDLIINGETEEKTFYNVIKVGATRDMRTFDQDLVELYKMGEITEEAAMSYSSNRSEVARGLDMIKSERGEETSTLAGQLKMEEEEDEDPWMRKRS</sequence>
<dbReference type="EMBL" id="JACNLK010000077">
    <property type="protein sequence ID" value="MBC8209118.1"/>
    <property type="molecule type" value="Genomic_DNA"/>
</dbReference>
<dbReference type="InterPro" id="IPR001482">
    <property type="entry name" value="T2SS/T4SS_dom"/>
</dbReference>
<dbReference type="NCBIfam" id="TIGR01420">
    <property type="entry name" value="pilT_fam"/>
    <property type="match status" value="1"/>
</dbReference>
<dbReference type="Pfam" id="PF00437">
    <property type="entry name" value="T2SSE"/>
    <property type="match status" value="1"/>
</dbReference>
<accession>A0A8J6N787</accession>
<evidence type="ECO:0000259" key="3">
    <source>
        <dbReference type="Pfam" id="PF00437"/>
    </source>
</evidence>
<proteinExistence type="inferred from homology"/>
<comment type="similarity">
    <text evidence="1">Belongs to the GSP E family.</text>
</comment>
<dbReference type="PANTHER" id="PTHR30486:SF16">
    <property type="entry name" value="TWITCHING MOTILITY PROTEIN PILT"/>
    <property type="match status" value="1"/>
</dbReference>
<dbReference type="GO" id="GO:0016887">
    <property type="term" value="F:ATP hydrolysis activity"/>
    <property type="evidence" value="ECO:0007669"/>
    <property type="project" value="InterPro"/>
</dbReference>
<dbReference type="Gene3D" id="3.40.50.300">
    <property type="entry name" value="P-loop containing nucleotide triphosphate hydrolases"/>
    <property type="match status" value="1"/>
</dbReference>
<protein>
    <submittedName>
        <fullName evidence="4">PilT/PilU family type 4a pilus ATPase</fullName>
    </submittedName>
</protein>
<dbReference type="InterPro" id="IPR027417">
    <property type="entry name" value="P-loop_NTPase"/>
</dbReference>
<dbReference type="PANTHER" id="PTHR30486">
    <property type="entry name" value="TWITCHING MOTILITY PROTEIN PILT"/>
    <property type="match status" value="1"/>
</dbReference>
<dbReference type="GO" id="GO:0005524">
    <property type="term" value="F:ATP binding"/>
    <property type="evidence" value="ECO:0007669"/>
    <property type="project" value="InterPro"/>
</dbReference>
<dbReference type="SUPFAM" id="SSF52540">
    <property type="entry name" value="P-loop containing nucleoside triphosphate hydrolases"/>
    <property type="match status" value="1"/>
</dbReference>
<dbReference type="InterPro" id="IPR050921">
    <property type="entry name" value="T4SS_GSP_E_ATPase"/>
</dbReference>
<dbReference type="Proteomes" id="UP000599024">
    <property type="component" value="Unassembled WGS sequence"/>
</dbReference>